<gene>
    <name evidence="2" type="ORF">F444_20723</name>
</gene>
<evidence type="ECO:0000313" key="3">
    <source>
        <dbReference type="Proteomes" id="UP000028582"/>
    </source>
</evidence>
<dbReference type="EMBL" id="ANJA01003817">
    <property type="protein sequence ID" value="ETO61243.1"/>
    <property type="molecule type" value="Genomic_DNA"/>
</dbReference>
<protein>
    <submittedName>
        <fullName evidence="2">Uncharacterized protein</fullName>
    </submittedName>
</protein>
<name>A0A080Z3N2_PHYNI</name>
<dbReference type="Proteomes" id="UP000028582">
    <property type="component" value="Unassembled WGS sequence"/>
</dbReference>
<evidence type="ECO:0000313" key="2">
    <source>
        <dbReference type="EMBL" id="ETO61243.1"/>
    </source>
</evidence>
<comment type="caution">
    <text evidence="2">The sequence shown here is derived from an EMBL/GenBank/DDBJ whole genome shotgun (WGS) entry which is preliminary data.</text>
</comment>
<organism evidence="2 3">
    <name type="scientific">Phytophthora nicotianae P1976</name>
    <dbReference type="NCBI Taxonomy" id="1317066"/>
    <lineage>
        <taxon>Eukaryota</taxon>
        <taxon>Sar</taxon>
        <taxon>Stramenopiles</taxon>
        <taxon>Oomycota</taxon>
        <taxon>Peronosporomycetes</taxon>
        <taxon>Peronosporales</taxon>
        <taxon>Peronosporaceae</taxon>
        <taxon>Phytophthora</taxon>
    </lineage>
</organism>
<dbReference type="AlphaFoldDB" id="A0A080Z3N2"/>
<evidence type="ECO:0000256" key="1">
    <source>
        <dbReference type="SAM" id="MobiDB-lite"/>
    </source>
</evidence>
<feature type="region of interest" description="Disordered" evidence="1">
    <location>
        <begin position="1"/>
        <end position="20"/>
    </location>
</feature>
<proteinExistence type="predicted"/>
<sequence length="58" mass="6158">MEADPVMDVSSAAKQHKAGSRQAILVTAPARFTGKMLQKLDLSPLPVRASTLNDHASV</sequence>
<reference evidence="2 3" key="1">
    <citation type="submission" date="2013-11" db="EMBL/GenBank/DDBJ databases">
        <title>The Genome Sequence of Phytophthora parasitica P1976.</title>
        <authorList>
            <consortium name="The Broad Institute Genomics Platform"/>
            <person name="Russ C."/>
            <person name="Tyler B."/>
            <person name="Panabieres F."/>
            <person name="Shan W."/>
            <person name="Tripathy S."/>
            <person name="Grunwald N."/>
            <person name="Machado M."/>
            <person name="Johnson C.S."/>
            <person name="Walker B."/>
            <person name="Young S."/>
            <person name="Zeng Q."/>
            <person name="Gargeya S."/>
            <person name="Fitzgerald M."/>
            <person name="Haas B."/>
            <person name="Abouelleil A."/>
            <person name="Allen A.W."/>
            <person name="Alvarado L."/>
            <person name="Arachchi H.M."/>
            <person name="Berlin A.M."/>
            <person name="Chapman S.B."/>
            <person name="Gainer-Dewar J."/>
            <person name="Goldberg J."/>
            <person name="Griggs A."/>
            <person name="Gujja S."/>
            <person name="Hansen M."/>
            <person name="Howarth C."/>
            <person name="Imamovic A."/>
            <person name="Ireland A."/>
            <person name="Larimer J."/>
            <person name="McCowan C."/>
            <person name="Murphy C."/>
            <person name="Pearson M."/>
            <person name="Poon T.W."/>
            <person name="Priest M."/>
            <person name="Roberts A."/>
            <person name="Saif S."/>
            <person name="Shea T."/>
            <person name="Sisk P."/>
            <person name="Sykes S."/>
            <person name="Wortman J."/>
            <person name="Nusbaum C."/>
            <person name="Birren B."/>
        </authorList>
    </citation>
    <scope>NUCLEOTIDE SEQUENCE [LARGE SCALE GENOMIC DNA]</scope>
    <source>
        <strain evidence="2 3">P1976</strain>
    </source>
</reference>
<accession>A0A080Z3N2</accession>